<dbReference type="InterPro" id="IPR030963">
    <property type="entry name" value="DHQ_synth_fam"/>
</dbReference>
<evidence type="ECO:0000256" key="10">
    <source>
        <dbReference type="ARBA" id="ARBA00022490"/>
    </source>
</evidence>
<feature type="binding site" evidence="19">
    <location>
        <position position="267"/>
    </location>
    <ligand>
        <name>Zn(2+)</name>
        <dbReference type="ChEBI" id="CHEBI:29105"/>
    </ligand>
</feature>
<dbReference type="CDD" id="cd08195">
    <property type="entry name" value="DHQS"/>
    <property type="match status" value="1"/>
</dbReference>
<comment type="cofactor">
    <cofactor evidence="2 19">
        <name>NAD(+)</name>
        <dbReference type="ChEBI" id="CHEBI:57540"/>
    </cofactor>
</comment>
<organism evidence="22 23">
    <name type="scientific">Brevundimonas vesicularis</name>
    <name type="common">Pseudomonas vesicularis</name>
    <dbReference type="NCBI Taxonomy" id="41276"/>
    <lineage>
        <taxon>Bacteria</taxon>
        <taxon>Pseudomonadati</taxon>
        <taxon>Pseudomonadota</taxon>
        <taxon>Alphaproteobacteria</taxon>
        <taxon>Caulobacterales</taxon>
        <taxon>Caulobacteraceae</taxon>
        <taxon>Brevundimonas</taxon>
    </lineage>
</organism>
<evidence type="ECO:0000256" key="19">
    <source>
        <dbReference type="HAMAP-Rule" id="MF_00110"/>
    </source>
</evidence>
<dbReference type="SUPFAM" id="SSF56796">
    <property type="entry name" value="Dehydroquinate synthase-like"/>
    <property type="match status" value="1"/>
</dbReference>
<evidence type="ECO:0000313" key="22">
    <source>
        <dbReference type="EMBL" id="MBB5770380.1"/>
    </source>
</evidence>
<evidence type="ECO:0000259" key="20">
    <source>
        <dbReference type="Pfam" id="PF01761"/>
    </source>
</evidence>
<dbReference type="InterPro" id="IPR016037">
    <property type="entry name" value="DHQ_synth_AroB"/>
</dbReference>
<dbReference type="Gene3D" id="3.40.50.1970">
    <property type="match status" value="1"/>
</dbReference>
<evidence type="ECO:0000259" key="21">
    <source>
        <dbReference type="Pfam" id="PF24621"/>
    </source>
</evidence>
<dbReference type="Gene3D" id="1.20.1090.10">
    <property type="entry name" value="Dehydroquinate synthase-like - alpha domain"/>
    <property type="match status" value="1"/>
</dbReference>
<keyword evidence="17 19" id="KW-0456">Lyase</keyword>
<dbReference type="EMBL" id="JACHLJ010000001">
    <property type="protein sequence ID" value="MBB5770380.1"/>
    <property type="molecule type" value="Genomic_DNA"/>
</dbReference>
<evidence type="ECO:0000256" key="18">
    <source>
        <dbReference type="ARBA" id="ARBA00023285"/>
    </source>
</evidence>
<dbReference type="RefSeq" id="WP_184277877.1">
    <property type="nucleotide sequence ID" value="NZ_JACHLJ010000001.1"/>
</dbReference>
<evidence type="ECO:0000256" key="17">
    <source>
        <dbReference type="ARBA" id="ARBA00023239"/>
    </source>
</evidence>
<comment type="caution">
    <text evidence="19">Lacks conserved residue(s) required for the propagation of feature annotation.</text>
</comment>
<evidence type="ECO:0000256" key="9">
    <source>
        <dbReference type="ARBA" id="ARBA00017684"/>
    </source>
</evidence>
<keyword evidence="13 19" id="KW-0547">Nucleotide-binding</keyword>
<feature type="binding site" evidence="19">
    <location>
        <begin position="130"/>
        <end position="131"/>
    </location>
    <ligand>
        <name>NAD(+)</name>
        <dbReference type="ChEBI" id="CHEBI:57540"/>
    </ligand>
</feature>
<keyword evidence="10 19" id="KW-0963">Cytoplasm</keyword>
<keyword evidence="16 19" id="KW-0057">Aromatic amino acid biosynthesis</keyword>
<dbReference type="InterPro" id="IPR056179">
    <property type="entry name" value="DHQS_C"/>
</dbReference>
<evidence type="ECO:0000256" key="8">
    <source>
        <dbReference type="ARBA" id="ARBA00013031"/>
    </source>
</evidence>
<dbReference type="PIRSF" id="PIRSF001455">
    <property type="entry name" value="DHQ_synth"/>
    <property type="match status" value="1"/>
</dbReference>
<evidence type="ECO:0000256" key="11">
    <source>
        <dbReference type="ARBA" id="ARBA00022605"/>
    </source>
</evidence>
<feature type="binding site" evidence="19">
    <location>
        <position position="248"/>
    </location>
    <ligand>
        <name>Zn(2+)</name>
        <dbReference type="ChEBI" id="CHEBI:29105"/>
    </ligand>
</feature>
<comment type="similarity">
    <text evidence="7 19">Belongs to the sugar phosphate cyclases superfamily. Dehydroquinate synthase family.</text>
</comment>
<proteinExistence type="inferred from homology"/>
<dbReference type="UniPathway" id="UPA00053">
    <property type="reaction ID" value="UER00085"/>
</dbReference>
<dbReference type="AlphaFoldDB" id="A0A7W9L4J3"/>
<comment type="subcellular location">
    <subcellularLocation>
        <location evidence="5 19">Cytoplasm</location>
    </subcellularLocation>
</comment>
<dbReference type="NCBIfam" id="TIGR01357">
    <property type="entry name" value="aroB"/>
    <property type="match status" value="1"/>
</dbReference>
<comment type="catalytic activity">
    <reaction evidence="1 19">
        <text>7-phospho-2-dehydro-3-deoxy-D-arabino-heptonate = 3-dehydroquinate + phosphate</text>
        <dbReference type="Rhea" id="RHEA:21968"/>
        <dbReference type="ChEBI" id="CHEBI:32364"/>
        <dbReference type="ChEBI" id="CHEBI:43474"/>
        <dbReference type="ChEBI" id="CHEBI:58394"/>
        <dbReference type="EC" id="4.2.3.4"/>
    </reaction>
</comment>
<dbReference type="InterPro" id="IPR050071">
    <property type="entry name" value="Dehydroquinate_synthase"/>
</dbReference>
<comment type="caution">
    <text evidence="22">The sequence shown here is derived from an EMBL/GenBank/DDBJ whole genome shotgun (WGS) entry which is preliminary data.</text>
</comment>
<keyword evidence="14 19" id="KW-0862">Zinc</keyword>
<dbReference type="Proteomes" id="UP000556201">
    <property type="component" value="Unassembled WGS sequence"/>
</dbReference>
<evidence type="ECO:0000256" key="12">
    <source>
        <dbReference type="ARBA" id="ARBA00022723"/>
    </source>
</evidence>
<evidence type="ECO:0000256" key="6">
    <source>
        <dbReference type="ARBA" id="ARBA00004661"/>
    </source>
</evidence>
<reference evidence="22 23" key="1">
    <citation type="submission" date="2020-08" db="EMBL/GenBank/DDBJ databases">
        <title>Functional genomics of gut bacteria from endangered species of beetles.</title>
        <authorList>
            <person name="Carlos-Shanley C."/>
        </authorList>
    </citation>
    <scope>NUCLEOTIDE SEQUENCE [LARGE SCALE GENOMIC DNA]</scope>
    <source>
        <strain evidence="22 23">S00192</strain>
    </source>
</reference>
<dbReference type="EC" id="4.2.3.4" evidence="8 19"/>
<evidence type="ECO:0000256" key="2">
    <source>
        <dbReference type="ARBA" id="ARBA00001911"/>
    </source>
</evidence>
<comment type="cofactor">
    <cofactor evidence="19">
        <name>Co(2+)</name>
        <dbReference type="ChEBI" id="CHEBI:48828"/>
    </cofactor>
    <cofactor evidence="19">
        <name>Zn(2+)</name>
        <dbReference type="ChEBI" id="CHEBI:29105"/>
    </cofactor>
    <text evidence="19">Binds 1 divalent metal cation per subunit. Can use either Co(2+) or Zn(2+).</text>
</comment>
<dbReference type="GO" id="GO:0000166">
    <property type="term" value="F:nucleotide binding"/>
    <property type="evidence" value="ECO:0007669"/>
    <property type="project" value="UniProtKB-KW"/>
</dbReference>
<keyword evidence="15 19" id="KW-0520">NAD</keyword>
<dbReference type="Pfam" id="PF01761">
    <property type="entry name" value="DHQ_synthase"/>
    <property type="match status" value="1"/>
</dbReference>
<comment type="pathway">
    <text evidence="6 19">Metabolic intermediate biosynthesis; chorismate biosynthesis; chorismate from D-erythrose 4-phosphate and phosphoenolpyruvate: step 2/7.</text>
</comment>
<sequence length="368" mass="37561">MTIIPVSGGAFAAYDVVVGRGLLAQAGAHIAPLAKGRTVIVTDETVAGIHAQALTASLTAASVTSEIVAVPAGEGSKSFAELERVLDRLLEIGLDRKDVVIALGGGVVGDLAGLAAALFMRGIDFVQIPTTLLAQVDSSVGGKTAIDTPRGKNLVGAFHQPRLVLADIDVLATLPARQVKSGWAEVLKHGLICDAAFFDWLAGEGAVGVKGDPAALERAVIRSVEIKSAVVGEDEKEAGRRALLNLGHTFGHAIETEVGFDEGALAHGEAVALGCCMAFRYSASEGLCSAEDVARVETVVAAAGLPTRLDQAGSFGADRLLALMAGDKKAEGGALTLILARGIGQAFVAKGVDAAEVRAFLIEEGATA</sequence>
<evidence type="ECO:0000256" key="3">
    <source>
        <dbReference type="ARBA" id="ARBA00001947"/>
    </source>
</evidence>
<accession>A0A7W9L4J3</accession>
<protein>
    <recommendedName>
        <fullName evidence="9 19">3-dehydroquinate synthase</fullName>
        <shortName evidence="19">DHQS</shortName>
        <ecNumber evidence="8 19">4.2.3.4</ecNumber>
    </recommendedName>
</protein>
<dbReference type="PANTHER" id="PTHR43622:SF7">
    <property type="entry name" value="3-DEHYDROQUINATE SYNTHASE, CHLOROPLASTIC"/>
    <property type="match status" value="1"/>
</dbReference>
<comment type="cofactor">
    <cofactor evidence="3">
        <name>Zn(2+)</name>
        <dbReference type="ChEBI" id="CHEBI:29105"/>
    </cofactor>
</comment>
<evidence type="ECO:0000256" key="5">
    <source>
        <dbReference type="ARBA" id="ARBA00004496"/>
    </source>
</evidence>
<evidence type="ECO:0000256" key="16">
    <source>
        <dbReference type="ARBA" id="ARBA00023141"/>
    </source>
</evidence>
<dbReference type="GO" id="GO:0003856">
    <property type="term" value="F:3-dehydroquinate synthase activity"/>
    <property type="evidence" value="ECO:0007669"/>
    <property type="project" value="UniProtKB-UniRule"/>
</dbReference>
<feature type="binding site" evidence="19">
    <location>
        <position position="152"/>
    </location>
    <ligand>
        <name>NAD(+)</name>
        <dbReference type="ChEBI" id="CHEBI:57540"/>
    </ligand>
</feature>
<dbReference type="Pfam" id="PF24621">
    <property type="entry name" value="DHQS_C"/>
    <property type="match status" value="1"/>
</dbReference>
<evidence type="ECO:0000256" key="14">
    <source>
        <dbReference type="ARBA" id="ARBA00022833"/>
    </source>
</evidence>
<evidence type="ECO:0000256" key="15">
    <source>
        <dbReference type="ARBA" id="ARBA00023027"/>
    </source>
</evidence>
<dbReference type="GO" id="GO:0009073">
    <property type="term" value="P:aromatic amino acid family biosynthetic process"/>
    <property type="evidence" value="ECO:0007669"/>
    <property type="project" value="UniProtKB-KW"/>
</dbReference>
<evidence type="ECO:0000256" key="4">
    <source>
        <dbReference type="ARBA" id="ARBA00003485"/>
    </source>
</evidence>
<dbReference type="FunFam" id="3.40.50.1970:FF:000007">
    <property type="entry name" value="Pentafunctional AROM polypeptide"/>
    <property type="match status" value="1"/>
</dbReference>
<evidence type="ECO:0000256" key="7">
    <source>
        <dbReference type="ARBA" id="ARBA00005412"/>
    </source>
</evidence>
<dbReference type="InterPro" id="IPR030960">
    <property type="entry name" value="DHQS/DOIS_N"/>
</dbReference>
<feature type="domain" description="3-dehydroquinate synthase C-terminal" evidence="21">
    <location>
        <begin position="182"/>
        <end position="330"/>
    </location>
</feature>
<keyword evidence="11 19" id="KW-0028">Amino-acid biosynthesis</keyword>
<name>A0A7W9L4J3_BREVE</name>
<keyword evidence="18 19" id="KW-0170">Cobalt</keyword>
<feature type="binding site" evidence="19">
    <location>
        <position position="143"/>
    </location>
    <ligand>
        <name>NAD(+)</name>
        <dbReference type="ChEBI" id="CHEBI:57540"/>
    </ligand>
</feature>
<dbReference type="HAMAP" id="MF_00110">
    <property type="entry name" value="DHQ_synthase"/>
    <property type="match status" value="1"/>
</dbReference>
<evidence type="ECO:0000256" key="13">
    <source>
        <dbReference type="ARBA" id="ARBA00022741"/>
    </source>
</evidence>
<dbReference type="PANTHER" id="PTHR43622">
    <property type="entry name" value="3-DEHYDROQUINATE SYNTHASE"/>
    <property type="match status" value="1"/>
</dbReference>
<gene>
    <name evidence="19" type="primary">aroB</name>
    <name evidence="22" type="ORF">HNP47_000349</name>
</gene>
<dbReference type="GO" id="GO:0009423">
    <property type="term" value="P:chorismate biosynthetic process"/>
    <property type="evidence" value="ECO:0007669"/>
    <property type="project" value="UniProtKB-UniRule"/>
</dbReference>
<dbReference type="GO" id="GO:0046872">
    <property type="term" value="F:metal ion binding"/>
    <property type="evidence" value="ECO:0007669"/>
    <property type="project" value="UniProtKB-KW"/>
</dbReference>
<dbReference type="GO" id="GO:0008652">
    <property type="term" value="P:amino acid biosynthetic process"/>
    <property type="evidence" value="ECO:0007669"/>
    <property type="project" value="UniProtKB-KW"/>
</dbReference>
<evidence type="ECO:0000313" key="23">
    <source>
        <dbReference type="Proteomes" id="UP000556201"/>
    </source>
</evidence>
<feature type="domain" description="3-dehydroquinate synthase N-terminal" evidence="20">
    <location>
        <begin position="68"/>
        <end position="180"/>
    </location>
</feature>
<feature type="binding site" evidence="19">
    <location>
        <position position="185"/>
    </location>
    <ligand>
        <name>Zn(2+)</name>
        <dbReference type="ChEBI" id="CHEBI:29105"/>
    </ligand>
</feature>
<keyword evidence="12 19" id="KW-0479">Metal-binding</keyword>
<feature type="binding site" evidence="19">
    <location>
        <begin position="106"/>
        <end position="110"/>
    </location>
    <ligand>
        <name>NAD(+)</name>
        <dbReference type="ChEBI" id="CHEBI:57540"/>
    </ligand>
</feature>
<comment type="function">
    <text evidence="4 19">Catalyzes the conversion of 3-deoxy-D-arabino-heptulosonate 7-phosphate (DAHP) to dehydroquinate (DHQ).</text>
</comment>
<dbReference type="GO" id="GO:0005737">
    <property type="term" value="C:cytoplasm"/>
    <property type="evidence" value="ECO:0007669"/>
    <property type="project" value="UniProtKB-SubCell"/>
</dbReference>
<evidence type="ECO:0000256" key="1">
    <source>
        <dbReference type="ARBA" id="ARBA00001393"/>
    </source>
</evidence>